<dbReference type="SUPFAM" id="SSF53335">
    <property type="entry name" value="S-adenosyl-L-methionine-dependent methyltransferases"/>
    <property type="match status" value="1"/>
</dbReference>
<dbReference type="STRING" id="1618550.UT39_C0002G0016"/>
<name>A0A0G0QN70_9BACT</name>
<evidence type="ECO:0000313" key="3">
    <source>
        <dbReference type="Proteomes" id="UP000034246"/>
    </source>
</evidence>
<keyword evidence="2" id="KW-0808">Transferase</keyword>
<feature type="transmembrane region" description="Helical" evidence="1">
    <location>
        <begin position="284"/>
        <end position="303"/>
    </location>
</feature>
<keyword evidence="2" id="KW-0830">Ubiquinone</keyword>
<dbReference type="PANTHER" id="PTHR43861">
    <property type="entry name" value="TRANS-ACONITATE 2-METHYLTRANSFERASE-RELATED"/>
    <property type="match status" value="1"/>
</dbReference>
<dbReference type="EMBL" id="LBWP01000002">
    <property type="protein sequence ID" value="KKR11835.1"/>
    <property type="molecule type" value="Genomic_DNA"/>
</dbReference>
<dbReference type="CDD" id="cd02440">
    <property type="entry name" value="AdoMet_MTases"/>
    <property type="match status" value="1"/>
</dbReference>
<keyword evidence="1" id="KW-0812">Transmembrane</keyword>
<dbReference type="AlphaFoldDB" id="A0A0G0QN70"/>
<keyword evidence="1" id="KW-1133">Transmembrane helix</keyword>
<evidence type="ECO:0000256" key="1">
    <source>
        <dbReference type="SAM" id="Phobius"/>
    </source>
</evidence>
<gene>
    <name evidence="2" type="ORF">UT39_C0002G0016</name>
</gene>
<keyword evidence="2" id="KW-0489">Methyltransferase</keyword>
<dbReference type="GO" id="GO:0008168">
    <property type="term" value="F:methyltransferase activity"/>
    <property type="evidence" value="ECO:0007669"/>
    <property type="project" value="UniProtKB-KW"/>
</dbReference>
<dbReference type="PANTHER" id="PTHR43861:SF6">
    <property type="entry name" value="METHYLTRANSFERASE TYPE 11"/>
    <property type="match status" value="1"/>
</dbReference>
<sequence length="318" mass="37312">MSQKSIRAKSFTKSKDHICQHTYSKTIHSYGRYQLNRCLECGIIFSAKFKSVDPNSVYVNYYQNETPIRFRFGIEFIVKAFRLFRAFKLFTIDPHAKKILDIGSGRGYTLLFLRKYFNYDKTVGTQIEKHAYNFSKNVLKLEIYDKDLLDLNLPKNSFDFVTILHVLEHVKYPEEYIVKIKSLLKKDGHVVIEVPNFDSWTRRFCQEYWLGLDLKYHLYFFNKMSLCGLLQSHGFKIQKVHTFSLEYSTFTSVQSIVSWITKTDSVFFNLIQGNTSRKNTLPHILLFALLTLPVFLINLLLYFSDSGEDLLVVATNDK</sequence>
<evidence type="ECO:0000313" key="2">
    <source>
        <dbReference type="EMBL" id="KKR11835.1"/>
    </source>
</evidence>
<dbReference type="Pfam" id="PF13489">
    <property type="entry name" value="Methyltransf_23"/>
    <property type="match status" value="1"/>
</dbReference>
<dbReference type="InterPro" id="IPR029063">
    <property type="entry name" value="SAM-dependent_MTases_sf"/>
</dbReference>
<accession>A0A0G0QN70</accession>
<proteinExistence type="predicted"/>
<protein>
    <submittedName>
        <fullName evidence="2">Methylase involved in ubiquinone/menaquinone biosynthesis</fullName>
    </submittedName>
</protein>
<dbReference type="GO" id="GO:0032259">
    <property type="term" value="P:methylation"/>
    <property type="evidence" value="ECO:0007669"/>
    <property type="project" value="UniProtKB-KW"/>
</dbReference>
<organism evidence="2 3">
    <name type="scientific">Candidatus Woesebacteria bacterium GW2011_GWA1_39_21</name>
    <dbReference type="NCBI Taxonomy" id="1618550"/>
    <lineage>
        <taxon>Bacteria</taxon>
        <taxon>Candidatus Woeseibacteriota</taxon>
    </lineage>
</organism>
<reference evidence="2 3" key="1">
    <citation type="journal article" date="2015" name="Nature">
        <title>rRNA introns, odd ribosomes, and small enigmatic genomes across a large radiation of phyla.</title>
        <authorList>
            <person name="Brown C.T."/>
            <person name="Hug L.A."/>
            <person name="Thomas B.C."/>
            <person name="Sharon I."/>
            <person name="Castelle C.J."/>
            <person name="Singh A."/>
            <person name="Wilkins M.J."/>
            <person name="Williams K.H."/>
            <person name="Banfield J.F."/>
        </authorList>
    </citation>
    <scope>NUCLEOTIDE SEQUENCE [LARGE SCALE GENOMIC DNA]</scope>
</reference>
<comment type="caution">
    <text evidence="2">The sequence shown here is derived from an EMBL/GenBank/DDBJ whole genome shotgun (WGS) entry which is preliminary data.</text>
</comment>
<dbReference type="Proteomes" id="UP000034246">
    <property type="component" value="Unassembled WGS sequence"/>
</dbReference>
<dbReference type="Gene3D" id="3.40.50.150">
    <property type="entry name" value="Vaccinia Virus protein VP39"/>
    <property type="match status" value="1"/>
</dbReference>
<keyword evidence="1" id="KW-0472">Membrane</keyword>